<evidence type="ECO:0000256" key="2">
    <source>
        <dbReference type="SAM" id="MobiDB-lite"/>
    </source>
</evidence>
<feature type="region of interest" description="Disordered" evidence="2">
    <location>
        <begin position="344"/>
        <end position="369"/>
    </location>
</feature>
<keyword evidence="1" id="KW-0862">Zinc</keyword>
<dbReference type="PROSITE" id="PS00028">
    <property type="entry name" value="ZINC_FINGER_C2H2_1"/>
    <property type="match status" value="1"/>
</dbReference>
<accession>A0A9P8L7N5</accession>
<dbReference type="GO" id="GO:0008270">
    <property type="term" value="F:zinc ion binding"/>
    <property type="evidence" value="ECO:0007669"/>
    <property type="project" value="UniProtKB-KW"/>
</dbReference>
<organism evidence="4 5">
    <name type="scientific">Trichoglossum hirsutum</name>
    <dbReference type="NCBI Taxonomy" id="265104"/>
    <lineage>
        <taxon>Eukaryota</taxon>
        <taxon>Fungi</taxon>
        <taxon>Dikarya</taxon>
        <taxon>Ascomycota</taxon>
        <taxon>Pezizomycotina</taxon>
        <taxon>Geoglossomycetes</taxon>
        <taxon>Geoglossales</taxon>
        <taxon>Geoglossaceae</taxon>
        <taxon>Trichoglossum</taxon>
    </lineage>
</organism>
<dbReference type="Pfam" id="PF12013">
    <property type="entry name" value="OrsD"/>
    <property type="match status" value="1"/>
</dbReference>
<comment type="caution">
    <text evidence="4">The sequence shown here is derived from an EMBL/GenBank/DDBJ whole genome shotgun (WGS) entry which is preliminary data.</text>
</comment>
<feature type="region of interest" description="Disordered" evidence="2">
    <location>
        <begin position="1"/>
        <end position="48"/>
    </location>
</feature>
<reference evidence="4" key="1">
    <citation type="submission" date="2021-03" db="EMBL/GenBank/DDBJ databases">
        <title>Comparative genomics and phylogenomic investigation of the class Geoglossomycetes provide insights into ecological specialization and systematics.</title>
        <authorList>
            <person name="Melie T."/>
            <person name="Pirro S."/>
            <person name="Miller A.N."/>
            <person name="Quandt A."/>
        </authorList>
    </citation>
    <scope>NUCLEOTIDE SEQUENCE</scope>
    <source>
        <strain evidence="4">CAQ_001_2017</strain>
    </source>
</reference>
<dbReference type="InterPro" id="IPR013087">
    <property type="entry name" value="Znf_C2H2_type"/>
</dbReference>
<dbReference type="InterPro" id="IPR022698">
    <property type="entry name" value="OrsD"/>
</dbReference>
<dbReference type="EMBL" id="JAGHQM010001885">
    <property type="protein sequence ID" value="KAH0551607.1"/>
    <property type="molecule type" value="Genomic_DNA"/>
</dbReference>
<evidence type="ECO:0000259" key="3">
    <source>
        <dbReference type="PROSITE" id="PS50157"/>
    </source>
</evidence>
<feature type="compositionally biased region" description="Polar residues" evidence="2">
    <location>
        <begin position="8"/>
        <end position="25"/>
    </location>
</feature>
<keyword evidence="5" id="KW-1185">Reference proteome</keyword>
<keyword evidence="1" id="KW-0479">Metal-binding</keyword>
<proteinExistence type="predicted"/>
<feature type="domain" description="C2H2-type" evidence="3">
    <location>
        <begin position="248"/>
        <end position="276"/>
    </location>
</feature>
<keyword evidence="1" id="KW-0863">Zinc-finger</keyword>
<feature type="region of interest" description="Disordered" evidence="2">
    <location>
        <begin position="86"/>
        <end position="155"/>
    </location>
</feature>
<sequence>MLGPGFTRVSTTSSAPRAQTENRAYQSPGPEASITAEPVGIQESNSAHPVPRRISVMMLLNSDGSLPEQPISQDELITNSKTSISSLHEKTDEKNPTPASSPEPSIIEVRQAESPHSGVDDNGDTDEMDLDKPSSYDSVVPGGYLPHENASQEKLKEEDSKALRSLGLIYHYQYSVFACLACAKPVFSWELRPHLEQYHSQQKATLKLVEQLTARLPGIIWFYAKTRVKPRPRTVIPSLEGIPVERGYHCQFCNAAFRSCDTARKHLQRRHTKDEQQQWKRKKLPMGPMQCFPTGNGYGSVKSKWFQVTVANNAEVQAPRKASVVTKEVLDQATKKIRAKLDEMAKKKCREQRQSGGRGRRAEAIKRSG</sequence>
<protein>
    <recommendedName>
        <fullName evidence="3">C2H2-type domain-containing protein</fullName>
    </recommendedName>
</protein>
<dbReference type="Proteomes" id="UP000750711">
    <property type="component" value="Unassembled WGS sequence"/>
</dbReference>
<dbReference type="AlphaFoldDB" id="A0A9P8L7N5"/>
<name>A0A9P8L7N5_9PEZI</name>
<evidence type="ECO:0000313" key="4">
    <source>
        <dbReference type="EMBL" id="KAH0551607.1"/>
    </source>
</evidence>
<dbReference type="PROSITE" id="PS50157">
    <property type="entry name" value="ZINC_FINGER_C2H2_2"/>
    <property type="match status" value="1"/>
</dbReference>
<evidence type="ECO:0000256" key="1">
    <source>
        <dbReference type="PROSITE-ProRule" id="PRU00042"/>
    </source>
</evidence>
<evidence type="ECO:0000313" key="5">
    <source>
        <dbReference type="Proteomes" id="UP000750711"/>
    </source>
</evidence>
<feature type="compositionally biased region" description="Basic and acidic residues" evidence="2">
    <location>
        <begin position="360"/>
        <end position="369"/>
    </location>
</feature>
<gene>
    <name evidence="4" type="ORF">GP486_007176</name>
</gene>